<evidence type="ECO:0000256" key="2">
    <source>
        <dbReference type="SAM" id="Phobius"/>
    </source>
</evidence>
<evidence type="ECO:0000313" key="3">
    <source>
        <dbReference type="EMBL" id="CAH1773192.1"/>
    </source>
</evidence>
<keyword evidence="2" id="KW-1133">Transmembrane helix</keyword>
<feature type="non-terminal residue" evidence="3">
    <location>
        <position position="119"/>
    </location>
</feature>
<keyword evidence="4" id="KW-1185">Reference proteome</keyword>
<gene>
    <name evidence="3" type="ORF">OFUS_LOCUS825</name>
</gene>
<evidence type="ECO:0000256" key="1">
    <source>
        <dbReference type="SAM" id="MobiDB-lite"/>
    </source>
</evidence>
<keyword evidence="2" id="KW-0472">Membrane</keyword>
<protein>
    <submittedName>
        <fullName evidence="3">Uncharacterized protein</fullName>
    </submittedName>
</protein>
<feature type="non-terminal residue" evidence="3">
    <location>
        <position position="1"/>
    </location>
</feature>
<comment type="caution">
    <text evidence="3">The sequence shown here is derived from an EMBL/GenBank/DDBJ whole genome shotgun (WGS) entry which is preliminary data.</text>
</comment>
<sequence length="119" mass="12667">PVKLLLTKGGATRTKLENNSSDYYSSKYQLTPLTIDEFKPSKKSACLQRKCLLIILLVVAAVAVALAIGLGVHFGRNQSGEVGGLEGRNSTRTTEKVVTIPSSTTVTTEEVVTIPSSTT</sequence>
<reference evidence="3" key="1">
    <citation type="submission" date="2022-03" db="EMBL/GenBank/DDBJ databases">
        <authorList>
            <person name="Martin C."/>
        </authorList>
    </citation>
    <scope>NUCLEOTIDE SEQUENCE</scope>
</reference>
<keyword evidence="2" id="KW-0812">Transmembrane</keyword>
<name>A0A8J1U9Y9_OWEFU</name>
<evidence type="ECO:0000313" key="4">
    <source>
        <dbReference type="Proteomes" id="UP000749559"/>
    </source>
</evidence>
<proteinExistence type="predicted"/>
<organism evidence="3 4">
    <name type="scientific">Owenia fusiformis</name>
    <name type="common">Polychaete worm</name>
    <dbReference type="NCBI Taxonomy" id="6347"/>
    <lineage>
        <taxon>Eukaryota</taxon>
        <taxon>Metazoa</taxon>
        <taxon>Spiralia</taxon>
        <taxon>Lophotrochozoa</taxon>
        <taxon>Annelida</taxon>
        <taxon>Polychaeta</taxon>
        <taxon>Sedentaria</taxon>
        <taxon>Canalipalpata</taxon>
        <taxon>Sabellida</taxon>
        <taxon>Oweniida</taxon>
        <taxon>Oweniidae</taxon>
        <taxon>Owenia</taxon>
    </lineage>
</organism>
<dbReference type="AlphaFoldDB" id="A0A8J1U9Y9"/>
<feature type="transmembrane region" description="Helical" evidence="2">
    <location>
        <begin position="51"/>
        <end position="74"/>
    </location>
</feature>
<feature type="region of interest" description="Disordered" evidence="1">
    <location>
        <begin position="75"/>
        <end position="119"/>
    </location>
</feature>
<dbReference type="Proteomes" id="UP000749559">
    <property type="component" value="Unassembled WGS sequence"/>
</dbReference>
<dbReference type="EMBL" id="CAIIXF020000001">
    <property type="protein sequence ID" value="CAH1773192.1"/>
    <property type="molecule type" value="Genomic_DNA"/>
</dbReference>
<feature type="compositionally biased region" description="Low complexity" evidence="1">
    <location>
        <begin position="97"/>
        <end position="119"/>
    </location>
</feature>
<accession>A0A8J1U9Y9</accession>